<dbReference type="AlphaFoldDB" id="A0A3M7II00"/>
<organism evidence="1 2">
    <name type="scientific">Hortaea werneckii</name>
    <name type="common">Black yeast</name>
    <name type="synonym">Cladosporium werneckii</name>
    <dbReference type="NCBI Taxonomy" id="91943"/>
    <lineage>
        <taxon>Eukaryota</taxon>
        <taxon>Fungi</taxon>
        <taxon>Dikarya</taxon>
        <taxon>Ascomycota</taxon>
        <taxon>Pezizomycotina</taxon>
        <taxon>Dothideomycetes</taxon>
        <taxon>Dothideomycetidae</taxon>
        <taxon>Mycosphaerellales</taxon>
        <taxon>Teratosphaeriaceae</taxon>
        <taxon>Hortaea</taxon>
    </lineage>
</organism>
<proteinExistence type="predicted"/>
<dbReference type="OrthoDB" id="1601230at2759"/>
<evidence type="ECO:0000313" key="1">
    <source>
        <dbReference type="EMBL" id="RMZ24983.1"/>
    </source>
</evidence>
<evidence type="ECO:0008006" key="3">
    <source>
        <dbReference type="Google" id="ProtNLM"/>
    </source>
</evidence>
<evidence type="ECO:0000313" key="2">
    <source>
        <dbReference type="Proteomes" id="UP000281677"/>
    </source>
</evidence>
<comment type="caution">
    <text evidence="1">The sequence shown here is derived from an EMBL/GenBank/DDBJ whole genome shotgun (WGS) entry which is preliminary data.</text>
</comment>
<dbReference type="Gene3D" id="3.30.70.100">
    <property type="match status" value="1"/>
</dbReference>
<reference evidence="1 2" key="1">
    <citation type="journal article" date="2018" name="BMC Genomics">
        <title>Genomic evidence for intraspecific hybridization in a clonal and extremely halotolerant yeast.</title>
        <authorList>
            <person name="Gostincar C."/>
            <person name="Stajich J.E."/>
            <person name="Zupancic J."/>
            <person name="Zalar P."/>
            <person name="Gunde-Cimerman N."/>
        </authorList>
    </citation>
    <scope>NUCLEOTIDE SEQUENCE [LARGE SCALE GENOMIC DNA]</scope>
    <source>
        <strain evidence="1 2">EXF-120</strain>
    </source>
</reference>
<protein>
    <recommendedName>
        <fullName evidence="3">Stress-response A/B barrel domain-containing protein</fullName>
    </recommendedName>
</protein>
<gene>
    <name evidence="1" type="ORF">D0859_10967</name>
</gene>
<accession>A0A3M7II00</accession>
<name>A0A3M7II00_HORWE</name>
<dbReference type="Proteomes" id="UP000281677">
    <property type="component" value="Unassembled WGS sequence"/>
</dbReference>
<dbReference type="EMBL" id="QWIT01000383">
    <property type="protein sequence ID" value="RMZ24983.1"/>
    <property type="molecule type" value="Genomic_DNA"/>
</dbReference>
<sequence length="154" mass="17871">MATSAKPITRIACFRFKSSVTPEQKGDRARAFLGLYRQHQDLIIAMPVGGKPLNTPLNLTNVKRDSVWDLGFIVSFKVRHRTGNACPRHGDEHWLILIMQSEGARQQFDKEDGHDKLKYMITLHLMTREQQEETDPLLEQVFVYDFEEEENLGW</sequence>